<evidence type="ECO:0000313" key="5">
    <source>
        <dbReference type="Proteomes" id="UP000054477"/>
    </source>
</evidence>
<comment type="similarity">
    <text evidence="1">Belongs to the glycosyltransferase 15 family.</text>
</comment>
<evidence type="ECO:0000256" key="1">
    <source>
        <dbReference type="ARBA" id="ARBA00007677"/>
    </source>
</evidence>
<organism evidence="4 5">
    <name type="scientific">Laccaria amethystina LaAM-08-1</name>
    <dbReference type="NCBI Taxonomy" id="1095629"/>
    <lineage>
        <taxon>Eukaryota</taxon>
        <taxon>Fungi</taxon>
        <taxon>Dikarya</taxon>
        <taxon>Basidiomycota</taxon>
        <taxon>Agaricomycotina</taxon>
        <taxon>Agaricomycetes</taxon>
        <taxon>Agaricomycetidae</taxon>
        <taxon>Agaricales</taxon>
        <taxon>Agaricineae</taxon>
        <taxon>Hydnangiaceae</taxon>
        <taxon>Laccaria</taxon>
    </lineage>
</organism>
<name>A0A0C9WTX2_9AGAR</name>
<keyword evidence="3" id="KW-0472">Membrane</keyword>
<keyword evidence="3" id="KW-1133">Transmembrane helix</keyword>
<dbReference type="GO" id="GO:0006487">
    <property type="term" value="P:protein N-linked glycosylation"/>
    <property type="evidence" value="ECO:0007669"/>
    <property type="project" value="TreeGrafter"/>
</dbReference>
<dbReference type="EMBL" id="KN838754">
    <property type="protein sequence ID" value="KIJ95495.1"/>
    <property type="molecule type" value="Genomic_DNA"/>
</dbReference>
<dbReference type="SUPFAM" id="SSF53448">
    <property type="entry name" value="Nucleotide-diphospho-sugar transferases"/>
    <property type="match status" value="1"/>
</dbReference>
<dbReference type="Gene3D" id="3.90.550.10">
    <property type="entry name" value="Spore Coat Polysaccharide Biosynthesis Protein SpsA, Chain A"/>
    <property type="match status" value="1"/>
</dbReference>
<dbReference type="GO" id="GO:0000032">
    <property type="term" value="P:cell wall mannoprotein biosynthetic process"/>
    <property type="evidence" value="ECO:0007669"/>
    <property type="project" value="TreeGrafter"/>
</dbReference>
<reference evidence="4 5" key="1">
    <citation type="submission" date="2014-04" db="EMBL/GenBank/DDBJ databases">
        <authorList>
            <consortium name="DOE Joint Genome Institute"/>
            <person name="Kuo A."/>
            <person name="Kohler A."/>
            <person name="Nagy L.G."/>
            <person name="Floudas D."/>
            <person name="Copeland A."/>
            <person name="Barry K.W."/>
            <person name="Cichocki N."/>
            <person name="Veneault-Fourrey C."/>
            <person name="LaButti K."/>
            <person name="Lindquist E.A."/>
            <person name="Lipzen A."/>
            <person name="Lundell T."/>
            <person name="Morin E."/>
            <person name="Murat C."/>
            <person name="Sun H."/>
            <person name="Tunlid A."/>
            <person name="Henrissat B."/>
            <person name="Grigoriev I.V."/>
            <person name="Hibbett D.S."/>
            <person name="Martin F."/>
            <person name="Nordberg H.P."/>
            <person name="Cantor M.N."/>
            <person name="Hua S.X."/>
        </authorList>
    </citation>
    <scope>NUCLEOTIDE SEQUENCE [LARGE SCALE GENOMIC DNA]</scope>
    <source>
        <strain evidence="4 5">LaAM-08-1</strain>
    </source>
</reference>
<dbReference type="HOGENOM" id="CLU_778592_0_0_1"/>
<dbReference type="GO" id="GO:0000026">
    <property type="term" value="F:alpha-1,2-mannosyltransferase activity"/>
    <property type="evidence" value="ECO:0007669"/>
    <property type="project" value="TreeGrafter"/>
</dbReference>
<dbReference type="InterPro" id="IPR002685">
    <property type="entry name" value="Glyco_trans_15"/>
</dbReference>
<dbReference type="PANTHER" id="PTHR31121:SF6">
    <property type="entry name" value="ALPHA-1,2 MANNOSYLTRANSFERASE KTR1"/>
    <property type="match status" value="1"/>
</dbReference>
<dbReference type="STRING" id="1095629.A0A0C9WTX2"/>
<keyword evidence="2 4" id="KW-0808">Transferase</keyword>
<gene>
    <name evidence="4" type="ORF">K443DRAFT_108697</name>
</gene>
<evidence type="ECO:0000313" key="4">
    <source>
        <dbReference type="EMBL" id="KIJ95495.1"/>
    </source>
</evidence>
<accession>A0A0C9WTX2</accession>
<dbReference type="GO" id="GO:0005794">
    <property type="term" value="C:Golgi apparatus"/>
    <property type="evidence" value="ECO:0007669"/>
    <property type="project" value="TreeGrafter"/>
</dbReference>
<keyword evidence="5" id="KW-1185">Reference proteome</keyword>
<protein>
    <submittedName>
        <fullName evidence="4">Glycosyltransferase family 15 protein</fullName>
    </submittedName>
</protein>
<dbReference type="Proteomes" id="UP000054477">
    <property type="component" value="Unassembled WGS sequence"/>
</dbReference>
<proteinExistence type="inferred from homology"/>
<reference evidence="5" key="2">
    <citation type="submission" date="2015-01" db="EMBL/GenBank/DDBJ databases">
        <title>Evolutionary Origins and Diversification of the Mycorrhizal Mutualists.</title>
        <authorList>
            <consortium name="DOE Joint Genome Institute"/>
            <consortium name="Mycorrhizal Genomics Consortium"/>
            <person name="Kohler A."/>
            <person name="Kuo A."/>
            <person name="Nagy L.G."/>
            <person name="Floudas D."/>
            <person name="Copeland A."/>
            <person name="Barry K.W."/>
            <person name="Cichocki N."/>
            <person name="Veneault-Fourrey C."/>
            <person name="LaButti K."/>
            <person name="Lindquist E.A."/>
            <person name="Lipzen A."/>
            <person name="Lundell T."/>
            <person name="Morin E."/>
            <person name="Murat C."/>
            <person name="Riley R."/>
            <person name="Ohm R."/>
            <person name="Sun H."/>
            <person name="Tunlid A."/>
            <person name="Henrissat B."/>
            <person name="Grigoriev I.V."/>
            <person name="Hibbett D.S."/>
            <person name="Martin F."/>
        </authorList>
    </citation>
    <scope>NUCLEOTIDE SEQUENCE [LARGE SCALE GENOMIC DNA]</scope>
    <source>
        <strain evidence="5">LaAM-08-1</strain>
    </source>
</reference>
<dbReference type="GO" id="GO:0016020">
    <property type="term" value="C:membrane"/>
    <property type="evidence" value="ECO:0007669"/>
    <property type="project" value="InterPro"/>
</dbReference>
<feature type="transmembrane region" description="Helical" evidence="3">
    <location>
        <begin position="12"/>
        <end position="31"/>
    </location>
</feature>
<evidence type="ECO:0000256" key="2">
    <source>
        <dbReference type="ARBA" id="ARBA00022679"/>
    </source>
</evidence>
<dbReference type="PANTHER" id="PTHR31121">
    <property type="entry name" value="ALPHA-1,2 MANNOSYLTRANSFERASE KTR1"/>
    <property type="match status" value="1"/>
</dbReference>
<dbReference type="InterPro" id="IPR029044">
    <property type="entry name" value="Nucleotide-diphossugar_trans"/>
</dbReference>
<sequence length="354" mass="41590">MAIPSYAPRYALARTVVVSFSLLFISFTLLFSCRPPFKTTLSKFSPFTTSQTPYTAAIIYLARLSHADELLESLASVNVYLPLRDPWPIILFHTGDFDDTPVQDDFLARLREKIGGASNRSDWDFSDRVEFVKLDWELPEGIPHTKEELNPVSPSSWPGYHHMCAFYSTKIFFNPRLQDVTYYLRMDTDSLFLEPLCYDPFEVMHTRQRSYGYLGVGNDAPIVTKGLWRFIRNYVDSHPREVELQLNASKTWKWPIGSTNGDVDLDDLSVSGYYNNFEIVKLEEFRKPEVKEWLYHLIQYPEGFYKWRWGDAPLRWVTTQMFFNIERDTERLCGIRYYHPYNYLEHCDCVPLHP</sequence>
<dbReference type="OrthoDB" id="439943at2759"/>
<keyword evidence="3" id="KW-0812">Transmembrane</keyword>
<evidence type="ECO:0000256" key="3">
    <source>
        <dbReference type="SAM" id="Phobius"/>
    </source>
</evidence>
<dbReference type="AlphaFoldDB" id="A0A0C9WTX2"/>
<dbReference type="Pfam" id="PF01793">
    <property type="entry name" value="Glyco_transf_15"/>
    <property type="match status" value="1"/>
</dbReference>